<evidence type="ECO:0000256" key="6">
    <source>
        <dbReference type="SAM" id="MobiDB-lite"/>
    </source>
</evidence>
<dbReference type="InterPro" id="IPR010583">
    <property type="entry name" value="MipA"/>
</dbReference>
<evidence type="ECO:0008006" key="10">
    <source>
        <dbReference type="Google" id="ProtNLM"/>
    </source>
</evidence>
<dbReference type="Proteomes" id="UP000602004">
    <property type="component" value="Unassembled WGS sequence"/>
</dbReference>
<evidence type="ECO:0000313" key="8">
    <source>
        <dbReference type="EMBL" id="GGC46335.1"/>
    </source>
</evidence>
<dbReference type="EMBL" id="BMHL01000006">
    <property type="protein sequence ID" value="GGC46335.1"/>
    <property type="molecule type" value="Genomic_DNA"/>
</dbReference>
<feature type="chain" id="PRO_5045634143" description="Structural protein MipA" evidence="7">
    <location>
        <begin position="50"/>
        <end position="315"/>
    </location>
</feature>
<protein>
    <recommendedName>
        <fullName evidence="10">Structural protein MipA</fullName>
    </recommendedName>
</protein>
<comment type="subcellular location">
    <subcellularLocation>
        <location evidence="1">Cell outer membrane</location>
    </subcellularLocation>
</comment>
<evidence type="ECO:0000256" key="5">
    <source>
        <dbReference type="ARBA" id="ARBA00023237"/>
    </source>
</evidence>
<dbReference type="Pfam" id="PF06629">
    <property type="entry name" value="MipA"/>
    <property type="match status" value="1"/>
</dbReference>
<evidence type="ECO:0000256" key="4">
    <source>
        <dbReference type="ARBA" id="ARBA00023136"/>
    </source>
</evidence>
<accession>A0ABQ1MX43</accession>
<evidence type="ECO:0000256" key="1">
    <source>
        <dbReference type="ARBA" id="ARBA00004442"/>
    </source>
</evidence>
<keyword evidence="3 7" id="KW-0732">Signal</keyword>
<dbReference type="PANTHER" id="PTHR38776">
    <property type="entry name" value="MLTA-INTERACTING PROTEIN-RELATED"/>
    <property type="match status" value="1"/>
</dbReference>
<evidence type="ECO:0000256" key="2">
    <source>
        <dbReference type="ARBA" id="ARBA00005722"/>
    </source>
</evidence>
<keyword evidence="5" id="KW-0998">Cell outer membrane</keyword>
<comment type="caution">
    <text evidence="8">The sequence shown here is derived from an EMBL/GenBank/DDBJ whole genome shotgun (WGS) entry which is preliminary data.</text>
</comment>
<dbReference type="PANTHER" id="PTHR38776:SF1">
    <property type="entry name" value="MLTA-INTERACTING PROTEIN-RELATED"/>
    <property type="match status" value="1"/>
</dbReference>
<sequence>MTAPTTLRFGSTVHASLRTRTPRRFGRSARLSLLLAAALGLGSARAAYADDASAGASATSDAGTGAATGTDTAAGAGTATSTAAATDSKWKIGVGPGVVITPKYPGSRQLTVFPFPALDISYDDRIFSQGPDVLGVNVLRGPAYHVGAALSFDFQSRKESDDPRLHGLGNVNGGPKLKLFADYTWWAFTGSVALYQDIAGNHQGTTVSTDFVASAPVGGWLFSVGPGFTWANGTYTRTFFGVSRQQSAASGLPTYNTSAGVRDVHMNAMVTYDFSKHWNGSVSATFGRLEHDAANSPITEKRFELNTLASVNYKF</sequence>
<evidence type="ECO:0000256" key="7">
    <source>
        <dbReference type="SAM" id="SignalP"/>
    </source>
</evidence>
<name>A0ABQ1MX43_9BURK</name>
<evidence type="ECO:0000256" key="3">
    <source>
        <dbReference type="ARBA" id="ARBA00022729"/>
    </source>
</evidence>
<feature type="signal peptide" evidence="7">
    <location>
        <begin position="1"/>
        <end position="49"/>
    </location>
</feature>
<evidence type="ECO:0000313" key="9">
    <source>
        <dbReference type="Proteomes" id="UP000602004"/>
    </source>
</evidence>
<proteinExistence type="inferred from homology"/>
<comment type="similarity">
    <text evidence="2">Belongs to the MipA/OmpV family.</text>
</comment>
<keyword evidence="4" id="KW-0472">Membrane</keyword>
<reference evidence="9" key="1">
    <citation type="journal article" date="2019" name="Int. J. Syst. Evol. Microbiol.">
        <title>The Global Catalogue of Microorganisms (GCM) 10K type strain sequencing project: providing services to taxonomists for standard genome sequencing and annotation.</title>
        <authorList>
            <consortium name="The Broad Institute Genomics Platform"/>
            <consortium name="The Broad Institute Genome Sequencing Center for Infectious Disease"/>
            <person name="Wu L."/>
            <person name="Ma J."/>
        </authorList>
    </citation>
    <scope>NUCLEOTIDE SEQUENCE [LARGE SCALE GENOMIC DNA]</scope>
    <source>
        <strain evidence="9">CGMCC 1.15103</strain>
    </source>
</reference>
<dbReference type="RefSeq" id="WP_244218023.1">
    <property type="nucleotide sequence ID" value="NZ_BMHL01000006.1"/>
</dbReference>
<keyword evidence="9" id="KW-1185">Reference proteome</keyword>
<gene>
    <name evidence="8" type="ORF">GCM10011400_36870</name>
</gene>
<organism evidence="8 9">
    <name type="scientific">Paraburkholderia caffeinilytica</name>
    <dbReference type="NCBI Taxonomy" id="1761016"/>
    <lineage>
        <taxon>Bacteria</taxon>
        <taxon>Pseudomonadati</taxon>
        <taxon>Pseudomonadota</taxon>
        <taxon>Betaproteobacteria</taxon>
        <taxon>Burkholderiales</taxon>
        <taxon>Burkholderiaceae</taxon>
        <taxon>Paraburkholderia</taxon>
    </lineage>
</organism>
<feature type="region of interest" description="Disordered" evidence="6">
    <location>
        <begin position="57"/>
        <end position="76"/>
    </location>
</feature>